<dbReference type="RefSeq" id="WP_109455852.1">
    <property type="nucleotide sequence ID" value="NZ_LS398550.1"/>
</dbReference>
<dbReference type="InterPro" id="IPR043502">
    <property type="entry name" value="DNA/RNA_pol_sf"/>
</dbReference>
<accession>A0A2U3R8H1</accession>
<dbReference type="PANTHER" id="PTHR34047:SF8">
    <property type="entry name" value="PROTEIN YKFC"/>
    <property type="match status" value="1"/>
</dbReference>
<evidence type="ECO:0000313" key="5">
    <source>
        <dbReference type="Proteomes" id="UP000244992"/>
    </source>
</evidence>
<dbReference type="InterPro" id="IPR051083">
    <property type="entry name" value="GrpII_Intron_Splice-Mob/Def"/>
</dbReference>
<protein>
    <submittedName>
        <fullName evidence="4">Reverse transcriptase</fullName>
    </submittedName>
</protein>
<keyword evidence="4" id="KW-0695">RNA-directed DNA polymerase</keyword>
<feature type="domain" description="Reverse transcriptase" evidence="2">
    <location>
        <begin position="76"/>
        <end position="325"/>
    </location>
</feature>
<dbReference type="PANTHER" id="PTHR34047">
    <property type="entry name" value="NUCLEAR INTRON MATURASE 1, MITOCHONDRIAL-RELATED"/>
    <property type="match status" value="1"/>
</dbReference>
<dbReference type="PROSITE" id="PS50878">
    <property type="entry name" value="RT_POL"/>
    <property type="match status" value="1"/>
</dbReference>
<dbReference type="Pfam" id="PF00078">
    <property type="entry name" value="RVT_1"/>
    <property type="match status" value="1"/>
</dbReference>
<sequence>MAVQSIDRNTWLTKLERIKLLSSKNQDIKFNNLGHIIDLKMLEEQYKELDSKKAIGIDGITKEDYGKKLKANLLSLLTRIRKGQYQAKPARIVKIPKEDGGKRPLVISCFEDKIIESAVSKILNSVFEPIFLKYSYGFRPKLNAHDALRELNRLTYNFNKGAIVEIDITKCFNTIKHCELMEFLRKRISDKKFLRLVMKLIETPIIENDTIVTNKEGCRQGSIVSPILANIFLHYVIDSWFAKISKENLIGQTGMVRYCNDMVFVFEREADAKKFYDVLPKRLNKYGLNINEAKSQMIKSGRDHAANLAKQGKKIASYNFLGFTCYWSKSRFGTTWRLKYTSRRDRFTEKLKGLRKYLRGQLNTLDKTQTLSQVIRVIRGWINYHGISDNKRRVSSFINQSTRAIYNWFNRMGGKRKMNWKRLTEILKRINFPKIGKIISMF</sequence>
<comment type="similarity">
    <text evidence="1">Belongs to the bacterial reverse transcriptase family.</text>
</comment>
<reference evidence="5" key="2">
    <citation type="submission" date="2018-03" db="EMBL/GenBank/DDBJ databases">
        <authorList>
            <person name="Batty M. E."/>
            <person name="Batty M E."/>
        </authorList>
    </citation>
    <scope>NUCLEOTIDE SEQUENCE [LARGE SCALE GENOMIC DNA]</scope>
</reference>
<dbReference type="CDD" id="cd01651">
    <property type="entry name" value="RT_G2_intron"/>
    <property type="match status" value="1"/>
</dbReference>
<dbReference type="EMBL" id="LS398550">
    <property type="protein sequence ID" value="SPR09519.1"/>
    <property type="molecule type" value="Genomic_DNA"/>
</dbReference>
<keyword evidence="4" id="KW-0548">Nucleotidyltransferase</keyword>
<dbReference type="Proteomes" id="UP000244992">
    <property type="component" value="Chromosome I"/>
</dbReference>
<evidence type="ECO:0000256" key="1">
    <source>
        <dbReference type="ARBA" id="ARBA00034120"/>
    </source>
</evidence>
<organism evidence="4 5">
    <name type="scientific">Orientia tsutsugamushi</name>
    <name type="common">Rickettsia tsutsugamushi</name>
    <dbReference type="NCBI Taxonomy" id="784"/>
    <lineage>
        <taxon>Bacteria</taxon>
        <taxon>Pseudomonadati</taxon>
        <taxon>Pseudomonadota</taxon>
        <taxon>Alphaproteobacteria</taxon>
        <taxon>Rickettsiales</taxon>
        <taxon>Rickettsiaceae</taxon>
        <taxon>Rickettsieae</taxon>
        <taxon>Orientia</taxon>
    </lineage>
</organism>
<proteinExistence type="inferred from homology"/>
<dbReference type="SUPFAM" id="SSF56672">
    <property type="entry name" value="DNA/RNA polymerases"/>
    <property type="match status" value="1"/>
</dbReference>
<keyword evidence="4" id="KW-0808">Transferase</keyword>
<dbReference type="InterPro" id="IPR000477">
    <property type="entry name" value="RT_dom"/>
</dbReference>
<evidence type="ECO:0000259" key="2">
    <source>
        <dbReference type="PROSITE" id="PS50878"/>
    </source>
</evidence>
<reference evidence="4" key="1">
    <citation type="submission" date="2018-03" db="EMBL/GenBank/DDBJ databases">
        <authorList>
            <person name="Keele B.F."/>
        </authorList>
    </citation>
    <scope>NUCLEOTIDE SEQUENCE [LARGE SCALE GENOMIC DNA]</scope>
    <source>
        <strain evidence="4">Kato</strain>
    </source>
</reference>
<dbReference type="EMBL" id="LS398550">
    <property type="protein sequence ID" value="SPR08339.1"/>
    <property type="molecule type" value="Genomic_DNA"/>
</dbReference>
<name>A0A2U3R8H1_ORITS</name>
<evidence type="ECO:0000313" key="4">
    <source>
        <dbReference type="EMBL" id="SPR09519.1"/>
    </source>
</evidence>
<gene>
    <name evidence="3" type="ORF">KATO_01275</name>
    <name evidence="4" type="ORF">KATO_01504</name>
</gene>
<dbReference type="AlphaFoldDB" id="A0A2U3R8H1"/>
<dbReference type="GO" id="GO:0003964">
    <property type="term" value="F:RNA-directed DNA polymerase activity"/>
    <property type="evidence" value="ECO:0007669"/>
    <property type="project" value="UniProtKB-KW"/>
</dbReference>
<evidence type="ECO:0000313" key="3">
    <source>
        <dbReference type="EMBL" id="SPR08339.1"/>
    </source>
</evidence>